<evidence type="ECO:0000259" key="2">
    <source>
        <dbReference type="Pfam" id="PF02517"/>
    </source>
</evidence>
<dbReference type="GO" id="GO:0004175">
    <property type="term" value="F:endopeptidase activity"/>
    <property type="evidence" value="ECO:0007669"/>
    <property type="project" value="UniProtKB-ARBA"/>
</dbReference>
<keyword evidence="4" id="KW-1185">Reference proteome</keyword>
<dbReference type="OrthoDB" id="324900at2"/>
<organism evidence="3 4">
    <name type="scientific">Acidipila rosea</name>
    <dbReference type="NCBI Taxonomy" id="768535"/>
    <lineage>
        <taxon>Bacteria</taxon>
        <taxon>Pseudomonadati</taxon>
        <taxon>Acidobacteriota</taxon>
        <taxon>Terriglobia</taxon>
        <taxon>Terriglobales</taxon>
        <taxon>Acidobacteriaceae</taxon>
        <taxon>Acidipila</taxon>
    </lineage>
</organism>
<dbReference type="InterPro" id="IPR003675">
    <property type="entry name" value="Rce1/LyrA-like_dom"/>
</dbReference>
<dbReference type="RefSeq" id="WP_131994497.1">
    <property type="nucleotide sequence ID" value="NZ_SMGK01000002.1"/>
</dbReference>
<dbReference type="EMBL" id="SMGK01000002">
    <property type="protein sequence ID" value="TCK74035.1"/>
    <property type="molecule type" value="Genomic_DNA"/>
</dbReference>
<sequence length="318" mass="34269">MDDELLESEPQKERQLHWIFIGREGVRAGWSVLLYALLVVVFAAGMGWAVHHFVPHPPARNAPMTPRGGAVGEGLQALAVLAATAIMARAEGRPVLSYGYLGRAKLVRFAGGLLCGFAAVSALVGALWKARLLVVDGRMLSGAVAIRYGLEWAGVFLLVALFEESLLRGYLQFRVARGIGFWWSALLLSVAFGSIHGSNPGESPVGLFSAGAIGLIFCLSLWYTGSLWWALGFHAAWDWGESYFYGTSDSGLAVKGHLLATHPAGGLLWSGGLTGPEGSLLVVPLLLAMALLMWLWWGRRGPEFPAMEADRRARRGVS</sequence>
<name>A0A4R1L764_9BACT</name>
<dbReference type="Proteomes" id="UP000295210">
    <property type="component" value="Unassembled WGS sequence"/>
</dbReference>
<dbReference type="AlphaFoldDB" id="A0A4R1L764"/>
<dbReference type="PANTHER" id="PTHR39430:SF1">
    <property type="entry name" value="PROTEASE"/>
    <property type="match status" value="1"/>
</dbReference>
<accession>A0A4R1L764</accession>
<feature type="transmembrane region" description="Helical" evidence="1">
    <location>
        <begin position="140"/>
        <end position="162"/>
    </location>
</feature>
<keyword evidence="1" id="KW-0472">Membrane</keyword>
<evidence type="ECO:0000256" key="1">
    <source>
        <dbReference type="SAM" id="Phobius"/>
    </source>
</evidence>
<feature type="transmembrane region" description="Helical" evidence="1">
    <location>
        <begin position="109"/>
        <end position="128"/>
    </location>
</feature>
<feature type="domain" description="CAAX prenyl protease 2/Lysostaphin resistance protein A-like" evidence="2">
    <location>
        <begin position="151"/>
        <end position="239"/>
    </location>
</feature>
<reference evidence="3 4" key="1">
    <citation type="submission" date="2019-03" db="EMBL/GenBank/DDBJ databases">
        <title>Genomic Encyclopedia of Type Strains, Phase IV (KMG-IV): sequencing the most valuable type-strain genomes for metagenomic binning, comparative biology and taxonomic classification.</title>
        <authorList>
            <person name="Goeker M."/>
        </authorList>
    </citation>
    <scope>NUCLEOTIDE SEQUENCE [LARGE SCALE GENOMIC DNA]</scope>
    <source>
        <strain evidence="3 4">DSM 103428</strain>
    </source>
</reference>
<evidence type="ECO:0000313" key="3">
    <source>
        <dbReference type="EMBL" id="TCK74035.1"/>
    </source>
</evidence>
<feature type="transmembrane region" description="Helical" evidence="1">
    <location>
        <begin position="174"/>
        <end position="195"/>
    </location>
</feature>
<protein>
    <recommendedName>
        <fullName evidence="2">CAAX prenyl protease 2/Lysostaphin resistance protein A-like domain-containing protein</fullName>
    </recommendedName>
</protein>
<keyword evidence="1" id="KW-0812">Transmembrane</keyword>
<keyword evidence="1" id="KW-1133">Transmembrane helix</keyword>
<feature type="transmembrane region" description="Helical" evidence="1">
    <location>
        <begin position="32"/>
        <end position="50"/>
    </location>
</feature>
<evidence type="ECO:0000313" key="4">
    <source>
        <dbReference type="Proteomes" id="UP000295210"/>
    </source>
</evidence>
<gene>
    <name evidence="3" type="ORF">C7378_1655</name>
</gene>
<feature type="transmembrane region" description="Helical" evidence="1">
    <location>
        <begin position="278"/>
        <end position="297"/>
    </location>
</feature>
<comment type="caution">
    <text evidence="3">The sequence shown here is derived from an EMBL/GenBank/DDBJ whole genome shotgun (WGS) entry which is preliminary data.</text>
</comment>
<dbReference type="Pfam" id="PF02517">
    <property type="entry name" value="Rce1-like"/>
    <property type="match status" value="1"/>
</dbReference>
<proteinExistence type="predicted"/>
<feature type="transmembrane region" description="Helical" evidence="1">
    <location>
        <begin position="207"/>
        <end position="231"/>
    </location>
</feature>
<dbReference type="GO" id="GO:0080120">
    <property type="term" value="P:CAAX-box protein maturation"/>
    <property type="evidence" value="ECO:0007669"/>
    <property type="project" value="UniProtKB-ARBA"/>
</dbReference>
<dbReference type="PANTHER" id="PTHR39430">
    <property type="entry name" value="MEMBRANE-ASSOCIATED PROTEASE-RELATED"/>
    <property type="match status" value="1"/>
</dbReference>